<comment type="caution">
    <text evidence="2">The sequence shown here is derived from an EMBL/GenBank/DDBJ whole genome shotgun (WGS) entry which is preliminary data.</text>
</comment>
<evidence type="ECO:0000256" key="1">
    <source>
        <dbReference type="SAM" id="MobiDB-lite"/>
    </source>
</evidence>
<organism evidence="2 3">
    <name type="scientific">Anthostomella pinea</name>
    <dbReference type="NCBI Taxonomy" id="933095"/>
    <lineage>
        <taxon>Eukaryota</taxon>
        <taxon>Fungi</taxon>
        <taxon>Dikarya</taxon>
        <taxon>Ascomycota</taxon>
        <taxon>Pezizomycotina</taxon>
        <taxon>Sordariomycetes</taxon>
        <taxon>Xylariomycetidae</taxon>
        <taxon>Xylariales</taxon>
        <taxon>Xylariaceae</taxon>
        <taxon>Anthostomella</taxon>
    </lineage>
</organism>
<accession>A0AAI8YMS3</accession>
<dbReference type="EMBL" id="CAUWAG010000014">
    <property type="protein sequence ID" value="CAJ2510444.1"/>
    <property type="molecule type" value="Genomic_DNA"/>
</dbReference>
<feature type="compositionally biased region" description="Basic and acidic residues" evidence="1">
    <location>
        <begin position="250"/>
        <end position="267"/>
    </location>
</feature>
<dbReference type="AlphaFoldDB" id="A0AAI8YMS3"/>
<reference evidence="2" key="1">
    <citation type="submission" date="2023-10" db="EMBL/GenBank/DDBJ databases">
        <authorList>
            <person name="Hackl T."/>
        </authorList>
    </citation>
    <scope>NUCLEOTIDE SEQUENCE</scope>
</reference>
<keyword evidence="3" id="KW-1185">Reference proteome</keyword>
<name>A0AAI8YMS3_9PEZI</name>
<proteinExistence type="predicted"/>
<evidence type="ECO:0000313" key="3">
    <source>
        <dbReference type="Proteomes" id="UP001295740"/>
    </source>
</evidence>
<gene>
    <name evidence="2" type="ORF">KHLLAP_LOCUS10912</name>
</gene>
<dbReference type="Proteomes" id="UP001295740">
    <property type="component" value="Unassembled WGS sequence"/>
</dbReference>
<feature type="region of interest" description="Disordered" evidence="1">
    <location>
        <begin position="243"/>
        <end position="267"/>
    </location>
</feature>
<protein>
    <submittedName>
        <fullName evidence="2">Uu.00g051470.m01.CDS01</fullName>
    </submittedName>
</protein>
<evidence type="ECO:0000313" key="2">
    <source>
        <dbReference type="EMBL" id="CAJ2510444.1"/>
    </source>
</evidence>
<sequence length="535" mass="59025">MVLEPTRPEPSPALLDDKMISEFEHLGTEHLGEGGDYSLVEIVKAAECFKRGLNAPYRTPLIREPLRAELRKYTVEQGELKDADEPTRERVYPPVILLAGTNTRRLQVPRAGVGSSGLLVGGAYAVRASIGVGIAVTSGLSAGCEAAGCHVGAASGLVSHVIAPEAVLLERVGMRQGHYEGANMVHSQFVQETCYNVVKGGPKNWLSYPHFSCKRHPGKGFTRLENLDDHAIDDDEELVETLGLGASPRVTDKRKPDGPDPRDEAKRLQNENGGLCALVTEPAVNLPSGVSPIDQHEFDAGCGRGDDASTHNGRRRYRSLQALAPSLSMISKIVAATRPMDMPSLLIGEETGCWTYFQLQVEAALLDILFILVCPVPRMAKGFFGHMKNALRRLLSYGRPDNNAKNRSRPFFKRALELTIRVKLGAANDITKLPHPQIDPAEPTAMSSLLDRHLLQGKHSQGKGRAYIQDPNEVREITRMFGEQKMTVREREAELNRVKEDLKSDRDRQERPASLMYRAARDLMSYKRLETSASD</sequence>